<proteinExistence type="inferred from homology"/>
<dbReference type="eggNOG" id="COG1842">
    <property type="taxonomic scope" value="Bacteria"/>
</dbReference>
<dbReference type="STRING" id="1177179.A11A3_12480"/>
<evidence type="ECO:0000313" key="4">
    <source>
        <dbReference type="Proteomes" id="UP000010164"/>
    </source>
</evidence>
<keyword evidence="2" id="KW-0175">Coiled coil</keyword>
<evidence type="ECO:0000256" key="1">
    <source>
        <dbReference type="ARBA" id="ARBA00043985"/>
    </source>
</evidence>
<evidence type="ECO:0000256" key="2">
    <source>
        <dbReference type="SAM" id="Coils"/>
    </source>
</evidence>
<dbReference type="EMBL" id="AMRJ01000021">
    <property type="protein sequence ID" value="EKF73657.1"/>
    <property type="molecule type" value="Genomic_DNA"/>
</dbReference>
<dbReference type="RefSeq" id="WP_008929668.1">
    <property type="nucleotide sequence ID" value="NZ_AMRJ01000021.1"/>
</dbReference>
<dbReference type="OrthoDB" id="6077347at2"/>
<feature type="coiled-coil region" evidence="2">
    <location>
        <begin position="36"/>
        <end position="138"/>
    </location>
</feature>
<organism evidence="3 4">
    <name type="scientific">Alcanivorax hongdengensis A-11-3</name>
    <dbReference type="NCBI Taxonomy" id="1177179"/>
    <lineage>
        <taxon>Bacteria</taxon>
        <taxon>Pseudomonadati</taxon>
        <taxon>Pseudomonadota</taxon>
        <taxon>Gammaproteobacteria</taxon>
        <taxon>Oceanospirillales</taxon>
        <taxon>Alcanivoracaceae</taxon>
        <taxon>Alcanivorax</taxon>
    </lineage>
</organism>
<reference evidence="3 4" key="1">
    <citation type="journal article" date="2012" name="J. Bacteriol.">
        <title>Genome Sequence of the Alkane-Degrading Bacterium Alcanivorax hongdengensis Type Strain A-11-3.</title>
        <authorList>
            <person name="Lai Q."/>
            <person name="Shao Z."/>
        </authorList>
    </citation>
    <scope>NUCLEOTIDE SEQUENCE [LARGE SCALE GENOMIC DNA]</scope>
    <source>
        <strain evidence="3 4">A-11-3</strain>
    </source>
</reference>
<dbReference type="InterPro" id="IPR007157">
    <property type="entry name" value="PspA_VIPP1"/>
</dbReference>
<comment type="similarity">
    <text evidence="1">Belongs to the PspA/Vipp/IM30 family.</text>
</comment>
<accession>L0WC32</accession>
<dbReference type="PATRIC" id="fig|1177179.3.peg.2486"/>
<name>L0WC32_9GAMM</name>
<dbReference type="AlphaFoldDB" id="L0WC32"/>
<sequence>MATAWNKLKTLMRGQARVGMEQIVNANDMLLLDQQLYESEQALREARRQLARLMAERKLNETRRQELQTRIHRYEDCARQAMDQGDDGLALDTGERIAELEAQHQRHQQQAQVLDQQEDEYRRFIQQAVEQLKTLRQEQCLARSQEALYGQAGSRRQQSEGLARRLTDSQQTLQQIQQRQEENRLLWQSEQQLASAGQDSLDQRLAAAGIGDSHPQRAREILARLRRGPAAE</sequence>
<evidence type="ECO:0000313" key="3">
    <source>
        <dbReference type="EMBL" id="EKF73657.1"/>
    </source>
</evidence>
<gene>
    <name evidence="3" type="ORF">A11A3_12480</name>
</gene>
<keyword evidence="4" id="KW-1185">Reference proteome</keyword>
<comment type="caution">
    <text evidence="3">The sequence shown here is derived from an EMBL/GenBank/DDBJ whole genome shotgun (WGS) entry which is preliminary data.</text>
</comment>
<evidence type="ECO:0008006" key="5">
    <source>
        <dbReference type="Google" id="ProtNLM"/>
    </source>
</evidence>
<dbReference type="Proteomes" id="UP000010164">
    <property type="component" value="Unassembled WGS sequence"/>
</dbReference>
<dbReference type="Pfam" id="PF04012">
    <property type="entry name" value="PspA_IM30"/>
    <property type="match status" value="1"/>
</dbReference>
<protein>
    <recommendedName>
        <fullName evidence="5">Phage shock protein A</fullName>
    </recommendedName>
</protein>